<evidence type="ECO:0000256" key="3">
    <source>
        <dbReference type="ARBA" id="ARBA00022679"/>
    </source>
</evidence>
<dbReference type="Proteomes" id="UP001150569">
    <property type="component" value="Unassembled WGS sequence"/>
</dbReference>
<gene>
    <name evidence="8" type="primary">IME4_2</name>
    <name evidence="8" type="ORF">IWQ60_005015</name>
</gene>
<evidence type="ECO:0000313" key="9">
    <source>
        <dbReference type="Proteomes" id="UP001150569"/>
    </source>
</evidence>
<evidence type="ECO:0000313" key="8">
    <source>
        <dbReference type="EMBL" id="KAJ1924723.1"/>
    </source>
</evidence>
<sequence>MPTTIVRSVADATGPVFRETCEHILKAKCAAARGPAGTPCPQLHFRIIKRPYTDLSLGDCSYLNTCHRLDTCRYIHYELDDTPAESTDQPSVAAAPDSEADTSPPSSAAPEGVQPPPTTVAHVAAPSADGASYPPLYPSQWINCDVRTLDFRILGKFSIIMADPPWDIRMSLPYGTMSDEEMKAMQVCELQDEGLIFLWVTGRAMELGRECLAAWGYERVDEIVWVKINQLQRLIRTGRTGHWLNHSKEHCLVGAKGRPQRWLNGGVDCDVIVSEVRETSRKPDQIYGIIDRLSPGTRKLELFGRSHNTRPGWVTLGNQLNGARVYDKEVVDKFNRCYPDTPLALTPLPETLPTLPAEDTG</sequence>
<accession>A0A9W8AD70</accession>
<organism evidence="8 9">
    <name type="scientific">Tieghemiomyces parasiticus</name>
    <dbReference type="NCBI Taxonomy" id="78921"/>
    <lineage>
        <taxon>Eukaryota</taxon>
        <taxon>Fungi</taxon>
        <taxon>Fungi incertae sedis</taxon>
        <taxon>Zoopagomycota</taxon>
        <taxon>Kickxellomycotina</taxon>
        <taxon>Dimargaritomycetes</taxon>
        <taxon>Dimargaritales</taxon>
        <taxon>Dimargaritaceae</taxon>
        <taxon>Tieghemiomyces</taxon>
    </lineage>
</organism>
<comment type="similarity">
    <text evidence="6">Belongs to the MT-A70-like family.</text>
</comment>
<dbReference type="EMBL" id="JANBPT010000257">
    <property type="protein sequence ID" value="KAJ1924723.1"/>
    <property type="molecule type" value="Genomic_DNA"/>
</dbReference>
<evidence type="ECO:0000256" key="4">
    <source>
        <dbReference type="ARBA" id="ARBA00022691"/>
    </source>
</evidence>
<dbReference type="GO" id="GO:0001734">
    <property type="term" value="F:mRNA m(6)A methyltransferase activity"/>
    <property type="evidence" value="ECO:0007669"/>
    <property type="project" value="UniProtKB-EC"/>
</dbReference>
<dbReference type="PANTHER" id="PTHR12829:SF7">
    <property type="entry name" value="N6-ADENOSINE-METHYLTRANSFERASE CATALYTIC SUBUNIT"/>
    <property type="match status" value="1"/>
</dbReference>
<dbReference type="SUPFAM" id="SSF53335">
    <property type="entry name" value="S-adenosyl-L-methionine-dependent methyltransferases"/>
    <property type="match status" value="1"/>
</dbReference>
<dbReference type="OrthoDB" id="10262526at2759"/>
<dbReference type="GO" id="GO:0005634">
    <property type="term" value="C:nucleus"/>
    <property type="evidence" value="ECO:0007669"/>
    <property type="project" value="TreeGrafter"/>
</dbReference>
<proteinExistence type="inferred from homology"/>
<evidence type="ECO:0000256" key="1">
    <source>
        <dbReference type="ARBA" id="ARBA00012160"/>
    </source>
</evidence>
<evidence type="ECO:0000256" key="7">
    <source>
        <dbReference type="SAM" id="MobiDB-lite"/>
    </source>
</evidence>
<name>A0A9W8AD70_9FUNG</name>
<dbReference type="GO" id="GO:0032259">
    <property type="term" value="P:methylation"/>
    <property type="evidence" value="ECO:0007669"/>
    <property type="project" value="UniProtKB-KW"/>
</dbReference>
<dbReference type="Pfam" id="PF05063">
    <property type="entry name" value="MT-A70"/>
    <property type="match status" value="1"/>
</dbReference>
<protein>
    <recommendedName>
        <fullName evidence="1">mRNA m(6)A methyltransferase</fullName>
        <ecNumber evidence="1">2.1.1.348</ecNumber>
    </recommendedName>
</protein>
<dbReference type="InterPro" id="IPR007757">
    <property type="entry name" value="MT-A70-like"/>
</dbReference>
<comment type="catalytic activity">
    <reaction evidence="5">
        <text>an adenosine in mRNA + S-adenosyl-L-methionine = an N(6)-methyladenosine in mRNA + S-adenosyl-L-homocysteine + H(+)</text>
        <dbReference type="Rhea" id="RHEA:55584"/>
        <dbReference type="Rhea" id="RHEA-COMP:12414"/>
        <dbReference type="Rhea" id="RHEA-COMP:12417"/>
        <dbReference type="ChEBI" id="CHEBI:15378"/>
        <dbReference type="ChEBI" id="CHEBI:57856"/>
        <dbReference type="ChEBI" id="CHEBI:59789"/>
        <dbReference type="ChEBI" id="CHEBI:74411"/>
        <dbReference type="ChEBI" id="CHEBI:74449"/>
        <dbReference type="EC" id="2.1.1.348"/>
    </reaction>
</comment>
<keyword evidence="4" id="KW-0949">S-adenosyl-L-methionine</keyword>
<comment type="caution">
    <text evidence="8">The sequence shown here is derived from an EMBL/GenBank/DDBJ whole genome shotgun (WGS) entry which is preliminary data.</text>
</comment>
<reference evidence="8" key="1">
    <citation type="submission" date="2022-07" db="EMBL/GenBank/DDBJ databases">
        <title>Phylogenomic reconstructions and comparative analyses of Kickxellomycotina fungi.</title>
        <authorList>
            <person name="Reynolds N.K."/>
            <person name="Stajich J.E."/>
            <person name="Barry K."/>
            <person name="Grigoriev I.V."/>
            <person name="Crous P."/>
            <person name="Smith M.E."/>
        </authorList>
    </citation>
    <scope>NUCLEOTIDE SEQUENCE</scope>
    <source>
        <strain evidence="8">RSA 861</strain>
    </source>
</reference>
<keyword evidence="3 8" id="KW-0808">Transferase</keyword>
<feature type="region of interest" description="Disordered" evidence="7">
    <location>
        <begin position="83"/>
        <end position="125"/>
    </location>
</feature>
<dbReference type="PROSITE" id="PS51143">
    <property type="entry name" value="MT_A70"/>
    <property type="match status" value="1"/>
</dbReference>
<dbReference type="InterPro" id="IPR029063">
    <property type="entry name" value="SAM-dependent_MTases_sf"/>
</dbReference>
<dbReference type="EC" id="2.1.1.348" evidence="1"/>
<dbReference type="AlphaFoldDB" id="A0A9W8AD70"/>
<evidence type="ECO:0000256" key="2">
    <source>
        <dbReference type="ARBA" id="ARBA00022603"/>
    </source>
</evidence>
<evidence type="ECO:0000256" key="5">
    <source>
        <dbReference type="ARBA" id="ARBA00048957"/>
    </source>
</evidence>
<dbReference type="PANTHER" id="PTHR12829">
    <property type="entry name" value="N6-ADENOSINE-METHYLTRANSFERASE"/>
    <property type="match status" value="1"/>
</dbReference>
<evidence type="ECO:0000256" key="6">
    <source>
        <dbReference type="PROSITE-ProRule" id="PRU00489"/>
    </source>
</evidence>
<keyword evidence="2 8" id="KW-0489">Methyltransferase</keyword>
<dbReference type="GO" id="GO:0036396">
    <property type="term" value="C:RNA N6-methyladenosine methyltransferase complex"/>
    <property type="evidence" value="ECO:0007669"/>
    <property type="project" value="TreeGrafter"/>
</dbReference>
<keyword evidence="9" id="KW-1185">Reference proteome</keyword>